<dbReference type="Pfam" id="PF00582">
    <property type="entry name" value="Usp"/>
    <property type="match status" value="1"/>
</dbReference>
<evidence type="ECO:0000313" key="4">
    <source>
        <dbReference type="Proteomes" id="UP000199488"/>
    </source>
</evidence>
<feature type="domain" description="UspA" evidence="2">
    <location>
        <begin position="4"/>
        <end position="144"/>
    </location>
</feature>
<evidence type="ECO:0000313" key="3">
    <source>
        <dbReference type="EMBL" id="SDW83992.1"/>
    </source>
</evidence>
<evidence type="ECO:0000259" key="2">
    <source>
        <dbReference type="Pfam" id="PF00582"/>
    </source>
</evidence>
<dbReference type="PRINTS" id="PR01438">
    <property type="entry name" value="UNVRSLSTRESS"/>
</dbReference>
<protein>
    <submittedName>
        <fullName evidence="3">Nucleotide-binding universal stress protein, UspA family</fullName>
    </submittedName>
</protein>
<dbReference type="OrthoDB" id="2965288at2"/>
<accession>A0A1H2WTN0</accession>
<proteinExistence type="inferred from homology"/>
<sequence length="158" mass="17687">MSRYKQILVGLDVLETPSYDAFEEACAMALEHGASLVLAFVFDEHRYANLQRIDPKGVRHLKEKAGYRLQAYKEEAELKGVTDVEAVVDAGVPEKRLARHLCFTYSPDLILVGETGGPAFERFLRGRRSRTVASKAACEVRVVRNSQLASLDAYPRTE</sequence>
<dbReference type="InterPro" id="IPR006016">
    <property type="entry name" value="UspA"/>
</dbReference>
<evidence type="ECO:0000256" key="1">
    <source>
        <dbReference type="ARBA" id="ARBA00008791"/>
    </source>
</evidence>
<dbReference type="RefSeq" id="WP_091615657.1">
    <property type="nucleotide sequence ID" value="NZ_FNNC01000006.1"/>
</dbReference>
<organism evidence="3 4">
    <name type="scientific">Marinococcus luteus</name>
    <dbReference type="NCBI Taxonomy" id="1122204"/>
    <lineage>
        <taxon>Bacteria</taxon>
        <taxon>Bacillati</taxon>
        <taxon>Bacillota</taxon>
        <taxon>Bacilli</taxon>
        <taxon>Bacillales</taxon>
        <taxon>Bacillaceae</taxon>
        <taxon>Marinococcus</taxon>
    </lineage>
</organism>
<dbReference type="InterPro" id="IPR014729">
    <property type="entry name" value="Rossmann-like_a/b/a_fold"/>
</dbReference>
<dbReference type="AlphaFoldDB" id="A0A1H2WTN0"/>
<dbReference type="Gene3D" id="3.40.50.620">
    <property type="entry name" value="HUPs"/>
    <property type="match status" value="1"/>
</dbReference>
<dbReference type="CDD" id="cd00293">
    <property type="entry name" value="USP-like"/>
    <property type="match status" value="1"/>
</dbReference>
<dbReference type="Proteomes" id="UP000199488">
    <property type="component" value="Unassembled WGS sequence"/>
</dbReference>
<reference evidence="3 4" key="1">
    <citation type="submission" date="2016-10" db="EMBL/GenBank/DDBJ databases">
        <authorList>
            <person name="de Groot N.N."/>
        </authorList>
    </citation>
    <scope>NUCLEOTIDE SEQUENCE [LARGE SCALE GENOMIC DNA]</scope>
    <source>
        <strain evidence="3 4">DSM 23126</strain>
    </source>
</reference>
<keyword evidence="4" id="KW-1185">Reference proteome</keyword>
<dbReference type="SUPFAM" id="SSF52402">
    <property type="entry name" value="Adenine nucleotide alpha hydrolases-like"/>
    <property type="match status" value="1"/>
</dbReference>
<dbReference type="STRING" id="1122204.SAMN05421781_2490"/>
<dbReference type="InterPro" id="IPR006015">
    <property type="entry name" value="Universal_stress_UspA"/>
</dbReference>
<dbReference type="EMBL" id="FNNC01000006">
    <property type="protein sequence ID" value="SDW83992.1"/>
    <property type="molecule type" value="Genomic_DNA"/>
</dbReference>
<name>A0A1H2WTN0_9BACI</name>
<gene>
    <name evidence="3" type="ORF">SAMN05421781_2490</name>
</gene>
<comment type="similarity">
    <text evidence="1">Belongs to the universal stress protein A family.</text>
</comment>